<feature type="non-terminal residue" evidence="2">
    <location>
        <position position="98"/>
    </location>
</feature>
<dbReference type="Gene3D" id="3.30.420.430">
    <property type="match status" value="1"/>
</dbReference>
<dbReference type="Proteomes" id="UP000198145">
    <property type="component" value="Unassembled WGS sequence"/>
</dbReference>
<accession>A0A246F574</accession>
<evidence type="ECO:0000313" key="3">
    <source>
        <dbReference type="Proteomes" id="UP000198145"/>
    </source>
</evidence>
<dbReference type="EMBL" id="NJBA01000184">
    <property type="protein sequence ID" value="OWP36682.1"/>
    <property type="molecule type" value="Genomic_DNA"/>
</dbReference>
<dbReference type="RefSeq" id="WP_172419345.1">
    <property type="nucleotide sequence ID" value="NZ_NJBA01000184.1"/>
</dbReference>
<sequence length="98" mass="10029">VPADKALDQGEHDFTVKAEDPAGNISPASDAYPINIDTTAPSVPTIDSIVDNDDPAHLIDVPKDGDTNDTTPVINGGGAEPGDIIHVIDNGTEIGSTV</sequence>
<protein>
    <recommendedName>
        <fullName evidence="4">Bacterial Ig-like domain-containing protein</fullName>
    </recommendedName>
</protein>
<feature type="compositionally biased region" description="Basic and acidic residues" evidence="1">
    <location>
        <begin position="54"/>
        <end position="66"/>
    </location>
</feature>
<name>A0A246F574_PSENT</name>
<evidence type="ECO:0008006" key="4">
    <source>
        <dbReference type="Google" id="ProtNLM"/>
    </source>
</evidence>
<feature type="region of interest" description="Disordered" evidence="1">
    <location>
        <begin position="1"/>
        <end position="85"/>
    </location>
</feature>
<dbReference type="AlphaFoldDB" id="A0A246F574"/>
<evidence type="ECO:0000256" key="1">
    <source>
        <dbReference type="SAM" id="MobiDB-lite"/>
    </source>
</evidence>
<reference evidence="2 3" key="1">
    <citation type="submission" date="2017-06" db="EMBL/GenBank/DDBJ databases">
        <title>Draft genome of Pseudomonas nitroreducens DF05.</title>
        <authorList>
            <person name="Iyer R."/>
        </authorList>
    </citation>
    <scope>NUCLEOTIDE SEQUENCE [LARGE SCALE GENOMIC DNA]</scope>
    <source>
        <strain evidence="2 3">DF05</strain>
    </source>
</reference>
<feature type="compositionally biased region" description="Basic and acidic residues" evidence="1">
    <location>
        <begin position="1"/>
        <end position="20"/>
    </location>
</feature>
<proteinExistence type="predicted"/>
<feature type="non-terminal residue" evidence="2">
    <location>
        <position position="1"/>
    </location>
</feature>
<evidence type="ECO:0000313" key="2">
    <source>
        <dbReference type="EMBL" id="OWP36682.1"/>
    </source>
</evidence>
<organism evidence="2 3">
    <name type="scientific">Pseudomonas nitroreducens</name>
    <dbReference type="NCBI Taxonomy" id="46680"/>
    <lineage>
        <taxon>Bacteria</taxon>
        <taxon>Pseudomonadati</taxon>
        <taxon>Pseudomonadota</taxon>
        <taxon>Gammaproteobacteria</taxon>
        <taxon>Pseudomonadales</taxon>
        <taxon>Pseudomonadaceae</taxon>
        <taxon>Pseudomonas</taxon>
    </lineage>
</organism>
<gene>
    <name evidence="2" type="ORF">CEG18_29695</name>
</gene>
<comment type="caution">
    <text evidence="2">The sequence shown here is derived from an EMBL/GenBank/DDBJ whole genome shotgun (WGS) entry which is preliminary data.</text>
</comment>